<sequence length="229" mass="25439">MLGSKLTHCVANRTDSHGRHHASLSFGIHPEGTTHRRSVRCPSPSFAISPCVKRPDFTRATRPSGTRALPFPVSSWTPARRLGVGGGREGYLAASVQRLVPPRHSKDGPEPRANRWPQTRPITMAVCVGRRGSGKVMPASPMQLICLLFNIRARPPRITANWENSQARAGWGGAQTHVPTISHLFPSILNELGESKFDKRGRKILHYIIHLHRRPALSIPQNKQFDNRS</sequence>
<dbReference type="OrthoDB" id="10584339at2759"/>
<dbReference type="AlphaFoldDB" id="A0A9Q0B362"/>
<protein>
    <submittedName>
        <fullName evidence="2">Uncharacterized protein</fullName>
    </submittedName>
</protein>
<dbReference type="Proteomes" id="UP001056436">
    <property type="component" value="Unassembled WGS sequence"/>
</dbReference>
<proteinExistence type="predicted"/>
<evidence type="ECO:0000313" key="2">
    <source>
        <dbReference type="EMBL" id="KAI3548246.1"/>
    </source>
</evidence>
<dbReference type="EMBL" id="SDAQ01000050">
    <property type="protein sequence ID" value="KAI3548246.1"/>
    <property type="molecule type" value="Genomic_DNA"/>
</dbReference>
<evidence type="ECO:0000313" key="3">
    <source>
        <dbReference type="Proteomes" id="UP001056436"/>
    </source>
</evidence>
<keyword evidence="3" id="KW-1185">Reference proteome</keyword>
<gene>
    <name evidence="2" type="ORF">CABS02_08364</name>
</gene>
<organism evidence="2 3">
    <name type="scientific">Colletotrichum abscissum</name>
    <dbReference type="NCBI Taxonomy" id="1671311"/>
    <lineage>
        <taxon>Eukaryota</taxon>
        <taxon>Fungi</taxon>
        <taxon>Dikarya</taxon>
        <taxon>Ascomycota</taxon>
        <taxon>Pezizomycotina</taxon>
        <taxon>Sordariomycetes</taxon>
        <taxon>Hypocreomycetidae</taxon>
        <taxon>Glomerellales</taxon>
        <taxon>Glomerellaceae</taxon>
        <taxon>Colletotrichum</taxon>
        <taxon>Colletotrichum acutatum species complex</taxon>
    </lineage>
</organism>
<comment type="caution">
    <text evidence="2">The sequence shown here is derived from an EMBL/GenBank/DDBJ whole genome shotgun (WGS) entry which is preliminary data.</text>
</comment>
<evidence type="ECO:0000256" key="1">
    <source>
        <dbReference type="SAM" id="MobiDB-lite"/>
    </source>
</evidence>
<accession>A0A9Q0B362</accession>
<feature type="region of interest" description="Disordered" evidence="1">
    <location>
        <begin position="17"/>
        <end position="40"/>
    </location>
</feature>
<name>A0A9Q0B362_9PEZI</name>
<reference evidence="2" key="1">
    <citation type="submission" date="2019-01" db="EMBL/GenBank/DDBJ databases">
        <title>Colletotrichum abscissum LGMF1257.</title>
        <authorList>
            <person name="Baroncelli R."/>
        </authorList>
    </citation>
    <scope>NUCLEOTIDE SEQUENCE</scope>
    <source>
        <strain evidence="2">Ca142</strain>
    </source>
</reference>